<evidence type="ECO:0000313" key="3">
    <source>
        <dbReference type="Proteomes" id="UP001275084"/>
    </source>
</evidence>
<feature type="compositionally biased region" description="Low complexity" evidence="1">
    <location>
        <begin position="30"/>
        <end position="60"/>
    </location>
</feature>
<sequence length="243" mass="26320">MSKIRRLFSRSTLRSSGDSSQPSIPISRESLLANSAPPLLPACRSSSSHNPSNSTSSQETPTPPSRDEIRTLLTTHIPTLTSTLTCHGGPAFLTFGLACATDLFLTLAPLDLSTPAAVALTLGYFWHYKLAPVLAALARARELLVDCAALPARLRATLEALGHVGYVRDRRGGWEREGAEMEGVIAWCRALSEPVRVLGAGEDWERVRGVFEGRQLGELQLLVGRMERLRIRIAAVVAVLNEG</sequence>
<gene>
    <name evidence="2" type="ORF">B0T25DRAFT_633526</name>
</gene>
<dbReference type="Proteomes" id="UP001275084">
    <property type="component" value="Unassembled WGS sequence"/>
</dbReference>
<feature type="region of interest" description="Disordered" evidence="1">
    <location>
        <begin position="1"/>
        <end position="67"/>
    </location>
</feature>
<reference evidence="2" key="2">
    <citation type="submission" date="2023-06" db="EMBL/GenBank/DDBJ databases">
        <authorList>
            <consortium name="Lawrence Berkeley National Laboratory"/>
            <person name="Haridas S."/>
            <person name="Hensen N."/>
            <person name="Bonometti L."/>
            <person name="Westerberg I."/>
            <person name="Brannstrom I.O."/>
            <person name="Guillou S."/>
            <person name="Cros-Aarteil S."/>
            <person name="Calhoun S."/>
            <person name="Kuo A."/>
            <person name="Mondo S."/>
            <person name="Pangilinan J."/>
            <person name="Riley R."/>
            <person name="Labutti K."/>
            <person name="Andreopoulos B."/>
            <person name="Lipzen A."/>
            <person name="Chen C."/>
            <person name="Yanf M."/>
            <person name="Daum C."/>
            <person name="Ng V."/>
            <person name="Clum A."/>
            <person name="Steindorff A."/>
            <person name="Ohm R."/>
            <person name="Martin F."/>
            <person name="Silar P."/>
            <person name="Natvig D."/>
            <person name="Lalanne C."/>
            <person name="Gautier V."/>
            <person name="Ament-Velasquez S.L."/>
            <person name="Kruys A."/>
            <person name="Hutchinson M.I."/>
            <person name="Powell A.J."/>
            <person name="Barry K."/>
            <person name="Miller A.N."/>
            <person name="Grigoriev I.V."/>
            <person name="Debuchy R."/>
            <person name="Gladieux P."/>
            <person name="Thoren M.H."/>
            <person name="Johannesson H."/>
        </authorList>
    </citation>
    <scope>NUCLEOTIDE SEQUENCE</scope>
    <source>
        <strain evidence="2">CBS 955.72</strain>
    </source>
</reference>
<comment type="caution">
    <text evidence="2">The sequence shown here is derived from an EMBL/GenBank/DDBJ whole genome shotgun (WGS) entry which is preliminary data.</text>
</comment>
<feature type="compositionally biased region" description="Low complexity" evidence="1">
    <location>
        <begin position="9"/>
        <end position="20"/>
    </location>
</feature>
<protein>
    <submittedName>
        <fullName evidence="2">Uncharacterized protein</fullName>
    </submittedName>
</protein>
<proteinExistence type="predicted"/>
<organism evidence="2 3">
    <name type="scientific">Lasiosphaeria hispida</name>
    <dbReference type="NCBI Taxonomy" id="260671"/>
    <lineage>
        <taxon>Eukaryota</taxon>
        <taxon>Fungi</taxon>
        <taxon>Dikarya</taxon>
        <taxon>Ascomycota</taxon>
        <taxon>Pezizomycotina</taxon>
        <taxon>Sordariomycetes</taxon>
        <taxon>Sordariomycetidae</taxon>
        <taxon>Sordariales</taxon>
        <taxon>Lasiosphaeriaceae</taxon>
        <taxon>Lasiosphaeria</taxon>
    </lineage>
</organism>
<reference evidence="2" key="1">
    <citation type="journal article" date="2023" name="Mol. Phylogenet. Evol.">
        <title>Genome-scale phylogeny and comparative genomics of the fungal order Sordariales.</title>
        <authorList>
            <person name="Hensen N."/>
            <person name="Bonometti L."/>
            <person name="Westerberg I."/>
            <person name="Brannstrom I.O."/>
            <person name="Guillou S."/>
            <person name="Cros-Aarteil S."/>
            <person name="Calhoun S."/>
            <person name="Haridas S."/>
            <person name="Kuo A."/>
            <person name="Mondo S."/>
            <person name="Pangilinan J."/>
            <person name="Riley R."/>
            <person name="LaButti K."/>
            <person name="Andreopoulos B."/>
            <person name="Lipzen A."/>
            <person name="Chen C."/>
            <person name="Yan M."/>
            <person name="Daum C."/>
            <person name="Ng V."/>
            <person name="Clum A."/>
            <person name="Steindorff A."/>
            <person name="Ohm R.A."/>
            <person name="Martin F."/>
            <person name="Silar P."/>
            <person name="Natvig D.O."/>
            <person name="Lalanne C."/>
            <person name="Gautier V."/>
            <person name="Ament-Velasquez S.L."/>
            <person name="Kruys A."/>
            <person name="Hutchinson M.I."/>
            <person name="Powell A.J."/>
            <person name="Barry K."/>
            <person name="Miller A.N."/>
            <person name="Grigoriev I.V."/>
            <person name="Debuchy R."/>
            <person name="Gladieux P."/>
            <person name="Hiltunen Thoren M."/>
            <person name="Johannesson H."/>
        </authorList>
    </citation>
    <scope>NUCLEOTIDE SEQUENCE</scope>
    <source>
        <strain evidence="2">CBS 955.72</strain>
    </source>
</reference>
<evidence type="ECO:0000256" key="1">
    <source>
        <dbReference type="SAM" id="MobiDB-lite"/>
    </source>
</evidence>
<keyword evidence="3" id="KW-1185">Reference proteome</keyword>
<evidence type="ECO:0000313" key="2">
    <source>
        <dbReference type="EMBL" id="KAK3345840.1"/>
    </source>
</evidence>
<name>A0AAJ0HAN5_9PEZI</name>
<accession>A0AAJ0HAN5</accession>
<dbReference type="AlphaFoldDB" id="A0AAJ0HAN5"/>
<dbReference type="EMBL" id="JAUIQD010000006">
    <property type="protein sequence ID" value="KAK3345840.1"/>
    <property type="molecule type" value="Genomic_DNA"/>
</dbReference>